<dbReference type="GO" id="GO:0007004">
    <property type="term" value="P:telomere maintenance via telomerase"/>
    <property type="evidence" value="ECO:0007669"/>
    <property type="project" value="UniProtKB-ARBA"/>
</dbReference>
<dbReference type="CDD" id="cd04474">
    <property type="entry name" value="RPA1_DBD_A"/>
    <property type="match status" value="1"/>
</dbReference>
<comment type="caution">
    <text evidence="15">The sequence shown here is derived from an EMBL/GenBank/DDBJ whole genome shotgun (WGS) entry which is preliminary data.</text>
</comment>
<dbReference type="SUPFAM" id="SSF50249">
    <property type="entry name" value="Nucleic acid-binding proteins"/>
    <property type="match status" value="4"/>
</dbReference>
<evidence type="ECO:0000256" key="9">
    <source>
        <dbReference type="RuleBase" id="RU364130"/>
    </source>
</evidence>
<dbReference type="CDD" id="cd04476">
    <property type="entry name" value="RPA1_DBD_C"/>
    <property type="match status" value="1"/>
</dbReference>
<feature type="domain" description="Replication factor-A protein 1 N-terminal" evidence="12">
    <location>
        <begin position="7"/>
        <end position="111"/>
    </location>
</feature>
<evidence type="ECO:0000256" key="7">
    <source>
        <dbReference type="ARBA" id="ARBA00023125"/>
    </source>
</evidence>
<dbReference type="AlphaFoldDB" id="A0A9P3G171"/>
<dbReference type="InterPro" id="IPR007199">
    <property type="entry name" value="Rep_factor-A_N"/>
</dbReference>
<evidence type="ECO:0000313" key="16">
    <source>
        <dbReference type="Proteomes" id="UP000703269"/>
    </source>
</evidence>
<dbReference type="Proteomes" id="UP000703269">
    <property type="component" value="Unassembled WGS sequence"/>
</dbReference>
<evidence type="ECO:0000256" key="2">
    <source>
        <dbReference type="ARBA" id="ARBA00005690"/>
    </source>
</evidence>
<dbReference type="GO" id="GO:0003677">
    <property type="term" value="F:DNA binding"/>
    <property type="evidence" value="ECO:0007669"/>
    <property type="project" value="UniProtKB-KW"/>
</dbReference>
<protein>
    <recommendedName>
        <fullName evidence="9">Replication protein A subunit</fullName>
    </recommendedName>
</protein>
<accession>A0A9P3G171</accession>
<sequence length="605" mass="67341">MSNIPKLTQGLCMRVHNVKEEETEALCTSRPIMQLLSIKKVGPPQNGADRYRVIVSDGEHFLQSMLATQVNELVENGQLVKNSIAVVERFTCNPVGDGKGRLLIILEMTPLVTEAEKIGSPVAVPGSPGSGTSSKPVSSAGPPAPTSAPPATTAPPQYTAPKPAMTNNNPQRHVFPIEGLSPYQNNWTIRAKVKQKSDIRTFSNARGEGKVFSVTLMDETGEIKATAFNNNVDEFYPKFQEGKMYYVSKGQVNLAKKKFNNVNNEYELGLQRGTIVEECHDGPVLNIQYKFVPLDQLMNHNSGDMIDVLGIVKETSDVTHFTTKQGNELTKRELTIVDRSGASVRMTLWGRQAEAYKEPGEPIVAWKGVKVGDFGGRNLSMLSSSGMEVNPDIPEAYVLRGWYDTDGKVQDFQPQTSATPQVGSRGFNREEIRLLDDVRNANLGGGDKPDYFSSRATIMHIKSDNIAYPACQTEGCNKKVIEQHDGWRCEKCDKVYDKPSYRYIMAMAVADHSGQVWFQCFNDAGVTVFNMSADQLMELKDRDDAQYNKILEGAVGTTFNFTCRAKMETFQETSRVRYGVQRIYTLDYKEEGNYLKKLLSTPWAQ</sequence>
<keyword evidence="3 9" id="KW-0235">DNA replication</keyword>
<dbReference type="GO" id="GO:0008270">
    <property type="term" value="F:zinc ion binding"/>
    <property type="evidence" value="ECO:0007669"/>
    <property type="project" value="UniProtKB-KW"/>
</dbReference>
<comment type="similarity">
    <text evidence="2 9">Belongs to the replication factor A protein 1 family.</text>
</comment>
<evidence type="ECO:0000256" key="1">
    <source>
        <dbReference type="ARBA" id="ARBA00004123"/>
    </source>
</evidence>
<evidence type="ECO:0000256" key="4">
    <source>
        <dbReference type="ARBA" id="ARBA00022723"/>
    </source>
</evidence>
<dbReference type="EMBL" id="BPQB01000005">
    <property type="protein sequence ID" value="GJE87123.1"/>
    <property type="molecule type" value="Genomic_DNA"/>
</dbReference>
<evidence type="ECO:0000259" key="14">
    <source>
        <dbReference type="Pfam" id="PF16900"/>
    </source>
</evidence>
<dbReference type="FunFam" id="2.40.50.140:FF:000041">
    <property type="entry name" value="Replication protein A subunit"/>
    <property type="match status" value="1"/>
</dbReference>
<feature type="compositionally biased region" description="Low complexity" evidence="10">
    <location>
        <begin position="121"/>
        <end position="141"/>
    </location>
</feature>
<feature type="domain" description="OB" evidence="11">
    <location>
        <begin position="187"/>
        <end position="267"/>
    </location>
</feature>
<comment type="function">
    <text evidence="9">As part of the replication protein A (RPA/RP-A), a single-stranded DNA-binding heterotrimeric complex, may play an essential role in DNA replication, recombination and repair. Binds and stabilizes single-stranded DNA intermediates, preventing complementary DNA reannealing and recruiting different proteins involved in DNA metabolism.</text>
</comment>
<dbReference type="InterPro" id="IPR012340">
    <property type="entry name" value="NA-bd_OB-fold"/>
</dbReference>
<reference evidence="15 16" key="1">
    <citation type="submission" date="2021-08" db="EMBL/GenBank/DDBJ databases">
        <title>Draft Genome Sequence of Phanerochaete sordida strain YK-624.</title>
        <authorList>
            <person name="Mori T."/>
            <person name="Dohra H."/>
            <person name="Suzuki T."/>
            <person name="Kawagishi H."/>
            <person name="Hirai H."/>
        </authorList>
    </citation>
    <scope>NUCLEOTIDE SEQUENCE [LARGE SCALE GENOMIC DNA]</scope>
    <source>
        <strain evidence="15 16">YK-624</strain>
    </source>
</reference>
<dbReference type="GO" id="GO:0006310">
    <property type="term" value="P:DNA recombination"/>
    <property type="evidence" value="ECO:0007669"/>
    <property type="project" value="InterPro"/>
</dbReference>
<gene>
    <name evidence="15" type="ORF">PsYK624_032060</name>
</gene>
<evidence type="ECO:0000256" key="5">
    <source>
        <dbReference type="ARBA" id="ARBA00022771"/>
    </source>
</evidence>
<keyword evidence="4 9" id="KW-0479">Metal-binding</keyword>
<organism evidence="15 16">
    <name type="scientific">Phanerochaete sordida</name>
    <dbReference type="NCBI Taxonomy" id="48140"/>
    <lineage>
        <taxon>Eukaryota</taxon>
        <taxon>Fungi</taxon>
        <taxon>Dikarya</taxon>
        <taxon>Basidiomycota</taxon>
        <taxon>Agaricomycotina</taxon>
        <taxon>Agaricomycetes</taxon>
        <taxon>Polyporales</taxon>
        <taxon>Phanerochaetaceae</taxon>
        <taxon>Phanerochaete</taxon>
    </lineage>
</organism>
<keyword evidence="16" id="KW-1185">Reference proteome</keyword>
<keyword evidence="5 9" id="KW-0863">Zinc-finger</keyword>
<keyword evidence="8 9" id="KW-0539">Nucleus</keyword>
<evidence type="ECO:0000256" key="3">
    <source>
        <dbReference type="ARBA" id="ARBA00022705"/>
    </source>
</evidence>
<dbReference type="InterPro" id="IPR004591">
    <property type="entry name" value="Rfa1"/>
</dbReference>
<evidence type="ECO:0000313" key="15">
    <source>
        <dbReference type="EMBL" id="GJE87123.1"/>
    </source>
</evidence>
<dbReference type="NCBIfam" id="TIGR00617">
    <property type="entry name" value="rpa1"/>
    <property type="match status" value="1"/>
</dbReference>
<dbReference type="GO" id="GO:0006281">
    <property type="term" value="P:DNA repair"/>
    <property type="evidence" value="ECO:0007669"/>
    <property type="project" value="InterPro"/>
</dbReference>
<dbReference type="GO" id="GO:0000781">
    <property type="term" value="C:chromosome, telomeric region"/>
    <property type="evidence" value="ECO:0007669"/>
    <property type="project" value="UniProtKB-ARBA"/>
</dbReference>
<dbReference type="Pfam" id="PF04057">
    <property type="entry name" value="Rep-A_N"/>
    <property type="match status" value="1"/>
</dbReference>
<dbReference type="FunFam" id="2.40.50.140:FF:000090">
    <property type="entry name" value="Replication protein A subunit"/>
    <property type="match status" value="1"/>
</dbReference>
<dbReference type="CDD" id="cd04475">
    <property type="entry name" value="RPA1_DBD_B"/>
    <property type="match status" value="1"/>
</dbReference>
<evidence type="ECO:0000256" key="8">
    <source>
        <dbReference type="ARBA" id="ARBA00023242"/>
    </source>
</evidence>
<dbReference type="Pfam" id="PF16900">
    <property type="entry name" value="REPA_OB_2"/>
    <property type="match status" value="1"/>
</dbReference>
<dbReference type="OrthoDB" id="1751331at2759"/>
<evidence type="ECO:0000259" key="12">
    <source>
        <dbReference type="Pfam" id="PF04057"/>
    </source>
</evidence>
<keyword evidence="6 9" id="KW-0862">Zinc</keyword>
<dbReference type="InterPro" id="IPR047192">
    <property type="entry name" value="Euk_RPA1_DBD_C"/>
</dbReference>
<evidence type="ECO:0000256" key="10">
    <source>
        <dbReference type="SAM" id="MobiDB-lite"/>
    </source>
</evidence>
<dbReference type="Gene3D" id="2.40.50.140">
    <property type="entry name" value="Nucleic acid-binding proteins"/>
    <property type="match status" value="4"/>
</dbReference>
<dbReference type="Pfam" id="PF08646">
    <property type="entry name" value="Rep_fac-A_C"/>
    <property type="match status" value="1"/>
</dbReference>
<feature type="domain" description="Replication factor A C-terminal" evidence="13">
    <location>
        <begin position="451"/>
        <end position="595"/>
    </location>
</feature>
<name>A0A9P3G171_9APHY</name>
<evidence type="ECO:0000256" key="6">
    <source>
        <dbReference type="ARBA" id="ARBA00022833"/>
    </source>
</evidence>
<dbReference type="PANTHER" id="PTHR47165:SF4">
    <property type="entry name" value="OS03G0429900 PROTEIN"/>
    <property type="match status" value="1"/>
</dbReference>
<dbReference type="GO" id="GO:0005662">
    <property type="term" value="C:DNA replication factor A complex"/>
    <property type="evidence" value="ECO:0007669"/>
    <property type="project" value="UniProtKB-ARBA"/>
</dbReference>
<dbReference type="GO" id="GO:0006260">
    <property type="term" value="P:DNA replication"/>
    <property type="evidence" value="ECO:0007669"/>
    <property type="project" value="UniProtKB-KW"/>
</dbReference>
<feature type="domain" description="Replication protein A OB" evidence="14">
    <location>
        <begin position="294"/>
        <end position="390"/>
    </location>
</feature>
<dbReference type="PANTHER" id="PTHR47165">
    <property type="entry name" value="OS03G0429900 PROTEIN"/>
    <property type="match status" value="1"/>
</dbReference>
<dbReference type="InterPro" id="IPR031657">
    <property type="entry name" value="REPA_OB_2"/>
</dbReference>
<dbReference type="Pfam" id="PF01336">
    <property type="entry name" value="tRNA_anti-codon"/>
    <property type="match status" value="1"/>
</dbReference>
<feature type="region of interest" description="Disordered" evidence="10">
    <location>
        <begin position="121"/>
        <end position="178"/>
    </location>
</feature>
<dbReference type="FunFam" id="2.40.50.140:FF:000064">
    <property type="entry name" value="Replication protein A subunit"/>
    <property type="match status" value="1"/>
</dbReference>
<evidence type="ECO:0000259" key="11">
    <source>
        <dbReference type="Pfam" id="PF01336"/>
    </source>
</evidence>
<comment type="subunit">
    <text evidence="9">Component of the heterotrimeric canonical replication protein A complex (RPA).</text>
</comment>
<dbReference type="InterPro" id="IPR013955">
    <property type="entry name" value="Rep_factor-A_C"/>
</dbReference>
<keyword evidence="7 9" id="KW-0238">DNA-binding</keyword>
<dbReference type="InterPro" id="IPR004365">
    <property type="entry name" value="NA-bd_OB_tRNA"/>
</dbReference>
<comment type="subcellular location">
    <subcellularLocation>
        <location evidence="1 9">Nucleus</location>
    </subcellularLocation>
</comment>
<proteinExistence type="inferred from homology"/>
<dbReference type="FunFam" id="2.40.50.140:FF:000117">
    <property type="entry name" value="Replication protein A subunit"/>
    <property type="match status" value="1"/>
</dbReference>
<evidence type="ECO:0000259" key="13">
    <source>
        <dbReference type="Pfam" id="PF08646"/>
    </source>
</evidence>
<feature type="compositionally biased region" description="Low complexity" evidence="10">
    <location>
        <begin position="149"/>
        <end position="164"/>
    </location>
</feature>
<dbReference type="CDD" id="cd04477">
    <property type="entry name" value="RPA1N"/>
    <property type="match status" value="1"/>
</dbReference>